<keyword evidence="7" id="KW-0175">Coiled coil</keyword>
<dbReference type="GO" id="GO:0031201">
    <property type="term" value="C:SNARE complex"/>
    <property type="evidence" value="ECO:0007669"/>
    <property type="project" value="TreeGrafter"/>
</dbReference>
<sequence length="313" mass="36546">MDRSTEFAIFVENCVSNQSQPAQVYRKDDILQNKFNNLANALRDSLTNLQNSIDELSPLLSNPNNFLQKPKPKEILHQDRSDHETQKCIQNCHKMIMEYLDSLNTTEINSPQVKLYFSNTIYLIEHKLGQQIDTYTKMRSQRYEQLQRVKNAFRLSSHLNKSGTFDGEDDSNIHHSTNPNCANVRQRQNNTISEISNLPLDEIEGSNKEEMRLEQENRQLVHEMKTEFDEIKSIQTKLHEISQLQHIFAEEVLKQKEEVTVIADMTVESALNITEGNKHIRKAIQKQFTSDGIVLFIIVMFTIALWFLDWYQD</sequence>
<keyword evidence="6 10" id="KW-1133">Transmembrane helix</keyword>
<evidence type="ECO:0000256" key="8">
    <source>
        <dbReference type="ARBA" id="ARBA00023136"/>
    </source>
</evidence>
<accession>A0AAV7K432</accession>
<dbReference type="SUPFAM" id="SSF58038">
    <property type="entry name" value="SNARE fusion complex"/>
    <property type="match status" value="1"/>
</dbReference>
<dbReference type="EMBL" id="JAKMXF010000166">
    <property type="protein sequence ID" value="KAI6655997.1"/>
    <property type="molecule type" value="Genomic_DNA"/>
</dbReference>
<evidence type="ECO:0000256" key="1">
    <source>
        <dbReference type="ARBA" id="ARBA00004211"/>
    </source>
</evidence>
<feature type="transmembrane region" description="Helical" evidence="10">
    <location>
        <begin position="288"/>
        <end position="308"/>
    </location>
</feature>
<comment type="subcellular location">
    <subcellularLocation>
        <location evidence="1">Membrane</location>
        <topology evidence="1">Single-pass type IV membrane protein</topology>
    </subcellularLocation>
</comment>
<dbReference type="Proteomes" id="UP001165289">
    <property type="component" value="Unassembled WGS sequence"/>
</dbReference>
<comment type="caution">
    <text evidence="11">The sequence shown here is derived from an EMBL/GenBank/DDBJ whole genome shotgun (WGS) entry which is preliminary data.</text>
</comment>
<evidence type="ECO:0000313" key="11">
    <source>
        <dbReference type="EMBL" id="KAI6655997.1"/>
    </source>
</evidence>
<evidence type="ECO:0000256" key="3">
    <source>
        <dbReference type="ARBA" id="ARBA00022448"/>
    </source>
</evidence>
<evidence type="ECO:0000256" key="6">
    <source>
        <dbReference type="ARBA" id="ARBA00022989"/>
    </source>
</evidence>
<dbReference type="GO" id="GO:0005783">
    <property type="term" value="C:endoplasmic reticulum"/>
    <property type="evidence" value="ECO:0007669"/>
    <property type="project" value="TreeGrafter"/>
</dbReference>
<keyword evidence="5" id="KW-0653">Protein transport</keyword>
<dbReference type="PANTHER" id="PTHR15959">
    <property type="entry name" value="SYNTAXIN-18"/>
    <property type="match status" value="1"/>
</dbReference>
<keyword evidence="8 10" id="KW-0472">Membrane</keyword>
<dbReference type="GO" id="GO:0006890">
    <property type="term" value="P:retrograde vesicle-mediated transport, Golgi to endoplasmic reticulum"/>
    <property type="evidence" value="ECO:0007669"/>
    <property type="project" value="TreeGrafter"/>
</dbReference>
<proteinExistence type="inferred from homology"/>
<keyword evidence="12" id="KW-1185">Reference proteome</keyword>
<evidence type="ECO:0000256" key="4">
    <source>
        <dbReference type="ARBA" id="ARBA00022692"/>
    </source>
</evidence>
<name>A0AAV7K432_9METZ</name>
<reference evidence="11 12" key="1">
    <citation type="journal article" date="2023" name="BMC Biol.">
        <title>The compact genome of the sponge Oopsacas minuta (Hexactinellida) is lacking key metazoan core genes.</title>
        <authorList>
            <person name="Santini S."/>
            <person name="Schenkelaars Q."/>
            <person name="Jourda C."/>
            <person name="Duchesne M."/>
            <person name="Belahbib H."/>
            <person name="Rocher C."/>
            <person name="Selva M."/>
            <person name="Riesgo A."/>
            <person name="Vervoort M."/>
            <person name="Leys S.P."/>
            <person name="Kodjabachian L."/>
            <person name="Le Bivic A."/>
            <person name="Borchiellini C."/>
            <person name="Claverie J.M."/>
            <person name="Renard E."/>
        </authorList>
    </citation>
    <scope>NUCLEOTIDE SEQUENCE [LARGE SCALE GENOMIC DNA]</scope>
    <source>
        <strain evidence="11">SPO-2</strain>
    </source>
</reference>
<dbReference type="AlphaFoldDB" id="A0AAV7K432"/>
<feature type="region of interest" description="Disordered" evidence="9">
    <location>
        <begin position="163"/>
        <end position="183"/>
    </location>
</feature>
<keyword evidence="4 10" id="KW-0812">Transmembrane</keyword>
<keyword evidence="3" id="KW-0813">Transport</keyword>
<dbReference type="Gene3D" id="1.20.5.110">
    <property type="match status" value="1"/>
</dbReference>
<dbReference type="PANTHER" id="PTHR15959:SF0">
    <property type="entry name" value="SYNTAXIN-18"/>
    <property type="match status" value="1"/>
</dbReference>
<feature type="compositionally biased region" description="Polar residues" evidence="9">
    <location>
        <begin position="174"/>
        <end position="183"/>
    </location>
</feature>
<dbReference type="GO" id="GO:0015031">
    <property type="term" value="P:protein transport"/>
    <property type="evidence" value="ECO:0007669"/>
    <property type="project" value="UniProtKB-KW"/>
</dbReference>
<evidence type="ECO:0000256" key="7">
    <source>
        <dbReference type="ARBA" id="ARBA00023054"/>
    </source>
</evidence>
<gene>
    <name evidence="11" type="ORF">LOD99_1731</name>
</gene>
<evidence type="ECO:0000313" key="12">
    <source>
        <dbReference type="Proteomes" id="UP001165289"/>
    </source>
</evidence>
<comment type="similarity">
    <text evidence="2">Belongs to the syntaxin family.</text>
</comment>
<protein>
    <submittedName>
        <fullName evidence="11">Syntaxin-18</fullName>
    </submittedName>
</protein>
<evidence type="ECO:0000256" key="9">
    <source>
        <dbReference type="SAM" id="MobiDB-lite"/>
    </source>
</evidence>
<organism evidence="11 12">
    <name type="scientific">Oopsacas minuta</name>
    <dbReference type="NCBI Taxonomy" id="111878"/>
    <lineage>
        <taxon>Eukaryota</taxon>
        <taxon>Metazoa</taxon>
        <taxon>Porifera</taxon>
        <taxon>Hexactinellida</taxon>
        <taxon>Hexasterophora</taxon>
        <taxon>Lyssacinosida</taxon>
        <taxon>Leucopsacidae</taxon>
        <taxon>Oopsacas</taxon>
    </lineage>
</organism>
<evidence type="ECO:0000256" key="5">
    <source>
        <dbReference type="ARBA" id="ARBA00022927"/>
    </source>
</evidence>
<evidence type="ECO:0000256" key="10">
    <source>
        <dbReference type="SAM" id="Phobius"/>
    </source>
</evidence>
<evidence type="ECO:0000256" key="2">
    <source>
        <dbReference type="ARBA" id="ARBA00009063"/>
    </source>
</evidence>